<reference evidence="1" key="1">
    <citation type="journal article" date="2013" name="Environ. Microbiol.">
        <title>Microbiota from the distal guts of lean and obese adolescents exhibit partial functional redundancy besides clear differences in community structure.</title>
        <authorList>
            <person name="Ferrer M."/>
            <person name="Ruiz A."/>
            <person name="Lanza F."/>
            <person name="Haange S.B."/>
            <person name="Oberbach A."/>
            <person name="Till H."/>
            <person name="Bargiela R."/>
            <person name="Campoy C."/>
            <person name="Segura M.T."/>
            <person name="Richter M."/>
            <person name="von Bergen M."/>
            <person name="Seifert J."/>
            <person name="Suarez A."/>
        </authorList>
    </citation>
    <scope>NUCLEOTIDE SEQUENCE</scope>
</reference>
<feature type="non-terminal residue" evidence="1">
    <location>
        <position position="1"/>
    </location>
</feature>
<sequence length="81" mass="9061">ASQVNPPGAVLKERNDTKNMNFNAHLKLNYDMTNSLSVSAFGAYSYASNENNQFCPTWLWAQGNLYRGEVQERGLACQCIV</sequence>
<proteinExistence type="predicted"/>
<gene>
    <name evidence="1" type="ORF">OBE_08605</name>
</gene>
<comment type="caution">
    <text evidence="1">The sequence shown here is derived from an EMBL/GenBank/DDBJ whole genome shotgun (WGS) entry which is preliminary data.</text>
</comment>
<name>K1T0I0_9ZZZZ</name>
<evidence type="ECO:0000313" key="1">
    <source>
        <dbReference type="EMBL" id="EKC61189.1"/>
    </source>
</evidence>
<protein>
    <recommendedName>
        <fullName evidence="2">TonB-dependent receptor</fullName>
    </recommendedName>
</protein>
<dbReference type="AlphaFoldDB" id="K1T0I0"/>
<dbReference type="EMBL" id="AJWZ01005938">
    <property type="protein sequence ID" value="EKC61189.1"/>
    <property type="molecule type" value="Genomic_DNA"/>
</dbReference>
<evidence type="ECO:0008006" key="2">
    <source>
        <dbReference type="Google" id="ProtNLM"/>
    </source>
</evidence>
<organism evidence="1">
    <name type="scientific">human gut metagenome</name>
    <dbReference type="NCBI Taxonomy" id="408170"/>
    <lineage>
        <taxon>unclassified sequences</taxon>
        <taxon>metagenomes</taxon>
        <taxon>organismal metagenomes</taxon>
    </lineage>
</organism>
<accession>K1T0I0</accession>